<gene>
    <name evidence="2" type="ORF">H735_10905</name>
</gene>
<dbReference type="Proteomes" id="UP000031586">
    <property type="component" value="Unassembled WGS sequence"/>
</dbReference>
<sequence length="59" mass="6991">MAHYKGQDKHMNLLMVCTMLLGIYHSIAFYLQDNMDFQKNLMDLILFDIAAHLYLLTLR</sequence>
<evidence type="ECO:0000313" key="3">
    <source>
        <dbReference type="Proteomes" id="UP000031586"/>
    </source>
</evidence>
<keyword evidence="1" id="KW-1133">Transmembrane helix</keyword>
<reference evidence="2 3" key="1">
    <citation type="submission" date="2014-07" db="EMBL/GenBank/DDBJ databases">
        <title>Unique and conserved regions in Vibrio harveyi and related species in comparison with the shrimp pathogen Vibrio harveyi CAIM 1792.</title>
        <authorList>
            <person name="Espinoza-Valles I."/>
            <person name="Vora G."/>
            <person name="Leekitcharoenphon P."/>
            <person name="Ussery D."/>
            <person name="Hoj L."/>
            <person name="Gomez-Gil B."/>
        </authorList>
    </citation>
    <scope>NUCLEOTIDE SEQUENCE [LARGE SCALE GENOMIC DNA]</scope>
    <source>
        <strain evidence="3">CAIM 1854 / LMG 25443</strain>
    </source>
</reference>
<feature type="transmembrane region" description="Helical" evidence="1">
    <location>
        <begin position="12"/>
        <end position="31"/>
    </location>
</feature>
<dbReference type="AlphaFoldDB" id="A0A0C1VU71"/>
<proteinExistence type="predicted"/>
<evidence type="ECO:0000256" key="1">
    <source>
        <dbReference type="SAM" id="Phobius"/>
    </source>
</evidence>
<evidence type="ECO:0000313" key="2">
    <source>
        <dbReference type="EMBL" id="KIF53418.1"/>
    </source>
</evidence>
<accession>A0A0C1VU71</accession>
<keyword evidence="1" id="KW-0472">Membrane</keyword>
<keyword evidence="1" id="KW-0812">Transmembrane</keyword>
<organism evidence="2 3">
    <name type="scientific">Vibrio owensii CAIM 1854 = LMG 25443</name>
    <dbReference type="NCBI Taxonomy" id="1229493"/>
    <lineage>
        <taxon>Bacteria</taxon>
        <taxon>Pseudomonadati</taxon>
        <taxon>Pseudomonadota</taxon>
        <taxon>Gammaproteobacteria</taxon>
        <taxon>Vibrionales</taxon>
        <taxon>Vibrionaceae</taxon>
        <taxon>Vibrio</taxon>
    </lineage>
</organism>
<name>A0A0C1VU71_9VIBR</name>
<feature type="transmembrane region" description="Helical" evidence="1">
    <location>
        <begin position="37"/>
        <end position="56"/>
    </location>
</feature>
<comment type="caution">
    <text evidence="2">The sequence shown here is derived from an EMBL/GenBank/DDBJ whole genome shotgun (WGS) entry which is preliminary data.</text>
</comment>
<protein>
    <submittedName>
        <fullName evidence="2">Uncharacterized protein</fullName>
    </submittedName>
</protein>
<dbReference type="EMBL" id="JPRD01000015">
    <property type="protein sequence ID" value="KIF53418.1"/>
    <property type="molecule type" value="Genomic_DNA"/>
</dbReference>